<dbReference type="RefSeq" id="WP_137309949.1">
    <property type="nucleotide sequence ID" value="NZ_SZNQ01000001.1"/>
</dbReference>
<keyword evidence="6" id="KW-1185">Reference proteome</keyword>
<evidence type="ECO:0000256" key="3">
    <source>
        <dbReference type="SAM" id="MobiDB-lite"/>
    </source>
</evidence>
<organism evidence="5 6">
    <name type="scientific">Streptomyces lasalocidi</name>
    <name type="common">Streptomyces lasaliensis</name>
    <dbReference type="NCBI Taxonomy" id="324833"/>
    <lineage>
        <taxon>Bacteria</taxon>
        <taxon>Bacillati</taxon>
        <taxon>Actinomycetota</taxon>
        <taxon>Actinomycetes</taxon>
        <taxon>Kitasatosporales</taxon>
        <taxon>Streptomycetaceae</taxon>
        <taxon>Streptomyces</taxon>
    </lineage>
</organism>
<dbReference type="AlphaFoldDB" id="A0A4U5WTJ8"/>
<accession>A0A4U5WTJ8</accession>
<name>A0A4U5WTJ8_STRLS</name>
<feature type="domain" description="SHSP" evidence="4">
    <location>
        <begin position="22"/>
        <end position="133"/>
    </location>
</feature>
<feature type="region of interest" description="Disordered" evidence="3">
    <location>
        <begin position="130"/>
        <end position="157"/>
    </location>
</feature>
<reference evidence="5 6" key="1">
    <citation type="submission" date="2019-04" db="EMBL/GenBank/DDBJ databases">
        <title>Streptomyces lasaliensis sp. nov., an Actinomycete isolated from soil which produces the polyether antibiotic lasalocid.</title>
        <authorList>
            <person name="Erwin G."/>
            <person name="Haber C."/>
        </authorList>
    </citation>
    <scope>NUCLEOTIDE SEQUENCE [LARGE SCALE GENOMIC DNA]</scope>
    <source>
        <strain evidence="5 6">X-537</strain>
    </source>
</reference>
<comment type="similarity">
    <text evidence="1 2">Belongs to the small heat shock protein (HSP20) family.</text>
</comment>
<protein>
    <submittedName>
        <fullName evidence="5">Hsp20/alpha crystallin family protein</fullName>
    </submittedName>
</protein>
<evidence type="ECO:0000313" key="6">
    <source>
        <dbReference type="Proteomes" id="UP000305929"/>
    </source>
</evidence>
<evidence type="ECO:0000313" key="5">
    <source>
        <dbReference type="EMBL" id="TKT04116.1"/>
    </source>
</evidence>
<evidence type="ECO:0000256" key="2">
    <source>
        <dbReference type="RuleBase" id="RU003616"/>
    </source>
</evidence>
<comment type="caution">
    <text evidence="5">The sequence shown here is derived from an EMBL/GenBank/DDBJ whole genome shotgun (WGS) entry which is preliminary data.</text>
</comment>
<dbReference type="PROSITE" id="PS01031">
    <property type="entry name" value="SHSP"/>
    <property type="match status" value="1"/>
</dbReference>
<dbReference type="InterPro" id="IPR002068">
    <property type="entry name" value="A-crystallin/Hsp20_dom"/>
</dbReference>
<gene>
    <name evidence="5" type="ORF">E4U91_31460</name>
</gene>
<dbReference type="CDD" id="cd06464">
    <property type="entry name" value="ACD_sHsps-like"/>
    <property type="match status" value="1"/>
</dbReference>
<feature type="compositionally biased region" description="Low complexity" evidence="3">
    <location>
        <begin position="132"/>
        <end position="157"/>
    </location>
</feature>
<proteinExistence type="inferred from homology"/>
<evidence type="ECO:0000259" key="4">
    <source>
        <dbReference type="PROSITE" id="PS01031"/>
    </source>
</evidence>
<evidence type="ECO:0000256" key="1">
    <source>
        <dbReference type="PROSITE-ProRule" id="PRU00285"/>
    </source>
</evidence>
<dbReference type="Pfam" id="PF00011">
    <property type="entry name" value="HSP20"/>
    <property type="match status" value="1"/>
</dbReference>
<dbReference type="Gene3D" id="2.60.40.790">
    <property type="match status" value="1"/>
</dbReference>
<sequence length="157" mass="16409">MLARNGAPGDLDRLTQDLAQVTDAAGTVIPADAWRDDEALYLQFDLPGMDRAGIELITERDTLTLTAERPSPVPAGARPVLTERPTGRFTRRLTLSDALDTASAEAAYDNGVLTLRIPLAAHAKPRRIAVSGGAPKIPGGPAKQLPAPSGPRSAPAG</sequence>
<dbReference type="OrthoDB" id="9788892at2"/>
<dbReference type="SUPFAM" id="SSF49764">
    <property type="entry name" value="HSP20-like chaperones"/>
    <property type="match status" value="1"/>
</dbReference>
<dbReference type="InterPro" id="IPR008978">
    <property type="entry name" value="HSP20-like_chaperone"/>
</dbReference>
<dbReference type="EMBL" id="SZNQ01000001">
    <property type="protein sequence ID" value="TKT04116.1"/>
    <property type="molecule type" value="Genomic_DNA"/>
</dbReference>
<dbReference type="Proteomes" id="UP000305929">
    <property type="component" value="Unassembled WGS sequence"/>
</dbReference>